<gene>
    <name evidence="1" type="ORF">AT728_21305</name>
</gene>
<proteinExistence type="predicted"/>
<dbReference type="InterPro" id="IPR012348">
    <property type="entry name" value="RNR-like"/>
</dbReference>
<dbReference type="STRING" id="1765722.AT728_21305"/>
<sequence length="335" mass="37540">MTGTPQQPQPVAVEADFDAAPGMLEGAMELTIGPKECDLAYWITQVAQGTLRERGVTGHHENALVPDFLKAPGPLREALVLEFGLRALSEEIATRLLAPYVEIAPSILEMEFYSTQLLDEARHARVFRNHLVELGMPEATLMQDIEEMAVEFRREVLQPVIDFTLDIVQKQRDFYGGVAVFAIVIEGVLAPAAELSERKWTPLSPATGEISRGTSIDEMRHLTVANTILRDYVRDNPAYRPRLLEILRSGVDLWDSIDDRKFVMHREELFQKGMHEHAGLIADYEIWPGTRLLDTTADQRYAMAEQWTDKMAEARLADMGLPAEVMVSTTAKAPA</sequence>
<name>A0A0W7X802_9ACTN</name>
<dbReference type="EMBL" id="LOCL01000028">
    <property type="protein sequence ID" value="KUF19113.1"/>
    <property type="molecule type" value="Genomic_DNA"/>
</dbReference>
<comment type="caution">
    <text evidence="1">The sequence shown here is derived from an EMBL/GenBank/DDBJ whole genome shotgun (WGS) entry which is preliminary data.</text>
</comment>
<evidence type="ECO:0000313" key="1">
    <source>
        <dbReference type="EMBL" id="KUF19113.1"/>
    </source>
</evidence>
<keyword evidence="2" id="KW-1185">Reference proteome</keyword>
<dbReference type="Gene3D" id="1.10.620.20">
    <property type="entry name" value="Ribonucleotide Reductase, subunit A"/>
    <property type="match status" value="1"/>
</dbReference>
<reference evidence="1 2" key="1">
    <citation type="submission" date="2015-12" db="EMBL/GenBank/DDBJ databases">
        <title>Draft genome sequence of Streptomyces silvensis ATCC 53525, a producer of novel hormone antagonists.</title>
        <authorList>
            <person name="Johnston C.W."/>
            <person name="Li Y."/>
            <person name="Magarvey N.A."/>
        </authorList>
    </citation>
    <scope>NUCLEOTIDE SEQUENCE [LARGE SCALE GENOMIC DNA]</scope>
    <source>
        <strain evidence="1 2">ATCC 53525</strain>
    </source>
</reference>
<dbReference type="Proteomes" id="UP000054804">
    <property type="component" value="Unassembled WGS sequence"/>
</dbReference>
<dbReference type="InterPro" id="IPR009078">
    <property type="entry name" value="Ferritin-like_SF"/>
</dbReference>
<dbReference type="OrthoDB" id="3862142at2"/>
<dbReference type="AlphaFoldDB" id="A0A0W7X802"/>
<dbReference type="SUPFAM" id="SSF47240">
    <property type="entry name" value="Ferritin-like"/>
    <property type="match status" value="1"/>
</dbReference>
<dbReference type="GO" id="GO:0016491">
    <property type="term" value="F:oxidoreductase activity"/>
    <property type="evidence" value="ECO:0007669"/>
    <property type="project" value="InterPro"/>
</dbReference>
<accession>A0A0W7X802</accession>
<dbReference type="RefSeq" id="WP_058846603.1">
    <property type="nucleotide sequence ID" value="NZ_LOCL01000028.1"/>
</dbReference>
<evidence type="ECO:0000313" key="2">
    <source>
        <dbReference type="Proteomes" id="UP000054804"/>
    </source>
</evidence>
<organism evidence="1 2">
    <name type="scientific">Streptomyces silvensis</name>
    <dbReference type="NCBI Taxonomy" id="1765722"/>
    <lineage>
        <taxon>Bacteria</taxon>
        <taxon>Bacillati</taxon>
        <taxon>Actinomycetota</taxon>
        <taxon>Actinomycetes</taxon>
        <taxon>Kitasatosporales</taxon>
        <taxon>Streptomycetaceae</taxon>
        <taxon>Streptomyces</taxon>
    </lineage>
</organism>
<protein>
    <submittedName>
        <fullName evidence="1">VlmB-like protein</fullName>
    </submittedName>
</protein>